<comment type="caution">
    <text evidence="1">The sequence shown here is derived from an EMBL/GenBank/DDBJ whole genome shotgun (WGS) entry which is preliminary data.</text>
</comment>
<dbReference type="EMBL" id="JAGKQH010000018">
    <property type="protein sequence ID" value="KAG6573905.1"/>
    <property type="molecule type" value="Genomic_DNA"/>
</dbReference>
<evidence type="ECO:0000313" key="2">
    <source>
        <dbReference type="Proteomes" id="UP000685013"/>
    </source>
</evidence>
<keyword evidence="2" id="KW-1185">Reference proteome</keyword>
<sequence>MNGGGLELELVFKSLNLHLGLTRKLINGGRRLSLTITTGFFHCFNLTSSSVFGFLPLPLSFTLSVWV</sequence>
<feature type="non-terminal residue" evidence="1">
    <location>
        <position position="1"/>
    </location>
</feature>
<evidence type="ECO:0000313" key="1">
    <source>
        <dbReference type="EMBL" id="KAG6573905.1"/>
    </source>
</evidence>
<accession>A0AAV6M1W8</accession>
<name>A0AAV6M1W8_9ROSI</name>
<proteinExistence type="predicted"/>
<dbReference type="Proteomes" id="UP000685013">
    <property type="component" value="Chromosome 18"/>
</dbReference>
<dbReference type="AlphaFoldDB" id="A0AAV6M1W8"/>
<protein>
    <submittedName>
        <fullName evidence="1">Uncharacterized protein</fullName>
    </submittedName>
</protein>
<organism evidence="1 2">
    <name type="scientific">Cucurbita argyrosperma subsp. sororia</name>
    <dbReference type="NCBI Taxonomy" id="37648"/>
    <lineage>
        <taxon>Eukaryota</taxon>
        <taxon>Viridiplantae</taxon>
        <taxon>Streptophyta</taxon>
        <taxon>Embryophyta</taxon>
        <taxon>Tracheophyta</taxon>
        <taxon>Spermatophyta</taxon>
        <taxon>Magnoliopsida</taxon>
        <taxon>eudicotyledons</taxon>
        <taxon>Gunneridae</taxon>
        <taxon>Pentapetalae</taxon>
        <taxon>rosids</taxon>
        <taxon>fabids</taxon>
        <taxon>Cucurbitales</taxon>
        <taxon>Cucurbitaceae</taxon>
        <taxon>Cucurbiteae</taxon>
        <taxon>Cucurbita</taxon>
    </lineage>
</organism>
<gene>
    <name evidence="1" type="ORF">SDJN03_27792</name>
</gene>
<reference evidence="1 2" key="1">
    <citation type="journal article" date="2021" name="Hortic Res">
        <title>The domestication of Cucurbita argyrosperma as revealed by the genome of its wild relative.</title>
        <authorList>
            <person name="Barrera-Redondo J."/>
            <person name="Sanchez-de la Vega G."/>
            <person name="Aguirre-Liguori J.A."/>
            <person name="Castellanos-Morales G."/>
            <person name="Gutierrez-Guerrero Y.T."/>
            <person name="Aguirre-Dugua X."/>
            <person name="Aguirre-Planter E."/>
            <person name="Tenaillon M.I."/>
            <person name="Lira-Saade R."/>
            <person name="Eguiarte L.E."/>
        </authorList>
    </citation>
    <scope>NUCLEOTIDE SEQUENCE [LARGE SCALE GENOMIC DNA]</scope>
    <source>
        <strain evidence="1">JBR-2021</strain>
    </source>
</reference>